<accession>A0AAV4PB87</accession>
<feature type="region of interest" description="Disordered" evidence="1">
    <location>
        <begin position="81"/>
        <end position="122"/>
    </location>
</feature>
<organism evidence="2 3">
    <name type="scientific">Caerostris extrusa</name>
    <name type="common">Bark spider</name>
    <name type="synonym">Caerostris bankana</name>
    <dbReference type="NCBI Taxonomy" id="172846"/>
    <lineage>
        <taxon>Eukaryota</taxon>
        <taxon>Metazoa</taxon>
        <taxon>Ecdysozoa</taxon>
        <taxon>Arthropoda</taxon>
        <taxon>Chelicerata</taxon>
        <taxon>Arachnida</taxon>
        <taxon>Araneae</taxon>
        <taxon>Araneomorphae</taxon>
        <taxon>Entelegynae</taxon>
        <taxon>Araneoidea</taxon>
        <taxon>Araneidae</taxon>
        <taxon>Caerostris</taxon>
    </lineage>
</organism>
<evidence type="ECO:0000256" key="1">
    <source>
        <dbReference type="SAM" id="MobiDB-lite"/>
    </source>
</evidence>
<evidence type="ECO:0000313" key="2">
    <source>
        <dbReference type="EMBL" id="GIX93889.1"/>
    </source>
</evidence>
<protein>
    <submittedName>
        <fullName evidence="2">Uncharacterized protein</fullName>
    </submittedName>
</protein>
<reference evidence="2 3" key="1">
    <citation type="submission" date="2021-06" db="EMBL/GenBank/DDBJ databases">
        <title>Caerostris extrusa draft genome.</title>
        <authorList>
            <person name="Kono N."/>
            <person name="Arakawa K."/>
        </authorList>
    </citation>
    <scope>NUCLEOTIDE SEQUENCE [LARGE SCALE GENOMIC DNA]</scope>
</reference>
<name>A0AAV4PB87_CAEEX</name>
<proteinExistence type="predicted"/>
<evidence type="ECO:0000313" key="3">
    <source>
        <dbReference type="Proteomes" id="UP001054945"/>
    </source>
</evidence>
<dbReference type="Proteomes" id="UP001054945">
    <property type="component" value="Unassembled WGS sequence"/>
</dbReference>
<dbReference type="AlphaFoldDB" id="A0AAV4PB87"/>
<sequence>MILLLKEKKKKTASEAKIKSLVTQNPVQTRELESADTTIFSLTPWKQKNGRQKRRRVAAAATFNDQTEKRSSFIHYFGGSLSSDECTNKTREKTGLIPEDALGDRRKSGQVSVSRQDGKKNR</sequence>
<comment type="caution">
    <text evidence="2">The sequence shown here is derived from an EMBL/GenBank/DDBJ whole genome shotgun (WGS) entry which is preliminary data.</text>
</comment>
<gene>
    <name evidence="2" type="ORF">CEXT_463531</name>
</gene>
<keyword evidence="3" id="KW-1185">Reference proteome</keyword>
<dbReference type="EMBL" id="BPLR01004308">
    <property type="protein sequence ID" value="GIX93889.1"/>
    <property type="molecule type" value="Genomic_DNA"/>
</dbReference>